<proteinExistence type="predicted"/>
<dbReference type="AlphaFoldDB" id="A0A8X6K6F4"/>
<dbReference type="EMBL" id="BMAO01020321">
    <property type="protein sequence ID" value="GFQ66545.1"/>
    <property type="molecule type" value="Genomic_DNA"/>
</dbReference>
<dbReference type="Proteomes" id="UP000887116">
    <property type="component" value="Unassembled WGS sequence"/>
</dbReference>
<comment type="caution">
    <text evidence="2">The sequence shown here is derived from an EMBL/GenBank/DDBJ whole genome shotgun (WGS) entry which is preliminary data.</text>
</comment>
<evidence type="ECO:0000313" key="2">
    <source>
        <dbReference type="EMBL" id="GFQ66545.1"/>
    </source>
</evidence>
<keyword evidence="3" id="KW-1185">Reference proteome</keyword>
<sequence length="75" mass="8794">MLSRIITKDETWPESNIWRDNNKLITPESKQQSMERRHTSSSVTVKAKHTLSKRMQQYSGTGAVFCCWTLLHKEQ</sequence>
<protein>
    <submittedName>
        <fullName evidence="2">Uncharacterized protein</fullName>
    </submittedName>
</protein>
<name>A0A8X6K6F4_TRICU</name>
<reference evidence="2" key="1">
    <citation type="submission" date="2020-07" db="EMBL/GenBank/DDBJ databases">
        <title>Multicomponent nature underlies the extraordinary mechanical properties of spider dragline silk.</title>
        <authorList>
            <person name="Kono N."/>
            <person name="Nakamura H."/>
            <person name="Mori M."/>
            <person name="Yoshida Y."/>
            <person name="Ohtoshi R."/>
            <person name="Malay A.D."/>
            <person name="Moran D.A.P."/>
            <person name="Tomita M."/>
            <person name="Numata K."/>
            <person name="Arakawa K."/>
        </authorList>
    </citation>
    <scope>NUCLEOTIDE SEQUENCE</scope>
</reference>
<dbReference type="OrthoDB" id="6430633at2759"/>
<feature type="region of interest" description="Disordered" evidence="1">
    <location>
        <begin position="27"/>
        <end position="46"/>
    </location>
</feature>
<organism evidence="2 3">
    <name type="scientific">Trichonephila clavata</name>
    <name type="common">Joro spider</name>
    <name type="synonym">Nephila clavata</name>
    <dbReference type="NCBI Taxonomy" id="2740835"/>
    <lineage>
        <taxon>Eukaryota</taxon>
        <taxon>Metazoa</taxon>
        <taxon>Ecdysozoa</taxon>
        <taxon>Arthropoda</taxon>
        <taxon>Chelicerata</taxon>
        <taxon>Arachnida</taxon>
        <taxon>Araneae</taxon>
        <taxon>Araneomorphae</taxon>
        <taxon>Entelegynae</taxon>
        <taxon>Araneoidea</taxon>
        <taxon>Nephilidae</taxon>
        <taxon>Trichonephila</taxon>
    </lineage>
</organism>
<gene>
    <name evidence="2" type="ORF">TNCT_535141</name>
</gene>
<evidence type="ECO:0000313" key="3">
    <source>
        <dbReference type="Proteomes" id="UP000887116"/>
    </source>
</evidence>
<accession>A0A8X6K6F4</accession>
<evidence type="ECO:0000256" key="1">
    <source>
        <dbReference type="SAM" id="MobiDB-lite"/>
    </source>
</evidence>